<reference evidence="6 7" key="1">
    <citation type="journal article" date="2018" name="Evol. Lett.">
        <title>Horizontal gene cluster transfer increased hallucinogenic mushroom diversity.</title>
        <authorList>
            <person name="Reynolds H.T."/>
            <person name="Vijayakumar V."/>
            <person name="Gluck-Thaler E."/>
            <person name="Korotkin H.B."/>
            <person name="Matheny P.B."/>
            <person name="Slot J.C."/>
        </authorList>
    </citation>
    <scope>NUCLEOTIDE SEQUENCE [LARGE SCALE GENOMIC DNA]</scope>
    <source>
        <strain evidence="6 7">SRW20</strain>
    </source>
</reference>
<dbReference type="GO" id="GO:0032259">
    <property type="term" value="P:methylation"/>
    <property type="evidence" value="ECO:0007669"/>
    <property type="project" value="UniProtKB-KW"/>
</dbReference>
<organism evidence="6 7">
    <name type="scientific">Gymnopilus dilepis</name>
    <dbReference type="NCBI Taxonomy" id="231916"/>
    <lineage>
        <taxon>Eukaryota</taxon>
        <taxon>Fungi</taxon>
        <taxon>Dikarya</taxon>
        <taxon>Basidiomycota</taxon>
        <taxon>Agaricomycotina</taxon>
        <taxon>Agaricomycetes</taxon>
        <taxon>Agaricomycetidae</taxon>
        <taxon>Agaricales</taxon>
        <taxon>Agaricineae</taxon>
        <taxon>Hymenogastraceae</taxon>
        <taxon>Gymnopilus</taxon>
    </lineage>
</organism>
<gene>
    <name evidence="6" type="ORF">CVT26_003579</name>
</gene>
<protein>
    <recommendedName>
        <fullName evidence="5">Protein-S-isoprenylcysteine O-methyltransferase</fullName>
        <ecNumber evidence="5">2.1.1.100</ecNumber>
    </recommendedName>
</protein>
<dbReference type="PANTHER" id="PTHR43847">
    <property type="entry name" value="BLL3993 PROTEIN"/>
    <property type="match status" value="1"/>
</dbReference>
<evidence type="ECO:0000256" key="5">
    <source>
        <dbReference type="RuleBase" id="RU362022"/>
    </source>
</evidence>
<keyword evidence="3 5" id="KW-1133">Transmembrane helix</keyword>
<accession>A0A409VS77</accession>
<comment type="similarity">
    <text evidence="5">Belongs to the class VI-like SAM-binding methyltransferase superfamily. Isoprenylcysteine carboxyl methyltransferase family.</text>
</comment>
<evidence type="ECO:0000256" key="2">
    <source>
        <dbReference type="ARBA" id="ARBA00022692"/>
    </source>
</evidence>
<feature type="transmembrane region" description="Helical" evidence="5">
    <location>
        <begin position="46"/>
        <end position="72"/>
    </location>
</feature>
<evidence type="ECO:0000256" key="1">
    <source>
        <dbReference type="ARBA" id="ARBA00004141"/>
    </source>
</evidence>
<dbReference type="AlphaFoldDB" id="A0A409VS77"/>
<dbReference type="Pfam" id="PF04140">
    <property type="entry name" value="ICMT"/>
    <property type="match status" value="1"/>
</dbReference>
<keyword evidence="2 5" id="KW-0812">Transmembrane</keyword>
<comment type="catalytic activity">
    <reaction evidence="5">
        <text>[protein]-C-terminal S-[(2E,6E)-farnesyl]-L-cysteine + S-adenosyl-L-methionine = [protein]-C-terminal S-[(2E,6E)-farnesyl]-L-cysteine methyl ester + S-adenosyl-L-homocysteine</text>
        <dbReference type="Rhea" id="RHEA:21672"/>
        <dbReference type="Rhea" id="RHEA-COMP:12125"/>
        <dbReference type="Rhea" id="RHEA-COMP:12126"/>
        <dbReference type="ChEBI" id="CHEBI:57856"/>
        <dbReference type="ChEBI" id="CHEBI:59789"/>
        <dbReference type="ChEBI" id="CHEBI:90510"/>
        <dbReference type="ChEBI" id="CHEBI:90511"/>
        <dbReference type="EC" id="2.1.1.100"/>
    </reaction>
</comment>
<dbReference type="Gene3D" id="1.20.120.1630">
    <property type="match status" value="1"/>
</dbReference>
<dbReference type="EC" id="2.1.1.100" evidence="5"/>
<evidence type="ECO:0000313" key="7">
    <source>
        <dbReference type="Proteomes" id="UP000284706"/>
    </source>
</evidence>
<dbReference type="PANTHER" id="PTHR43847:SF1">
    <property type="entry name" value="BLL3993 PROTEIN"/>
    <property type="match status" value="1"/>
</dbReference>
<dbReference type="InterPro" id="IPR007269">
    <property type="entry name" value="ICMT_MeTrfase"/>
</dbReference>
<dbReference type="GO" id="GO:0004671">
    <property type="term" value="F:protein C-terminal S-isoprenylcysteine carboxyl O-methyltransferase activity"/>
    <property type="evidence" value="ECO:0007669"/>
    <property type="project" value="UniProtKB-EC"/>
</dbReference>
<keyword evidence="4 5" id="KW-0472">Membrane</keyword>
<keyword evidence="5" id="KW-0489">Methyltransferase</keyword>
<evidence type="ECO:0000313" key="6">
    <source>
        <dbReference type="EMBL" id="PPQ69131.1"/>
    </source>
</evidence>
<keyword evidence="7" id="KW-1185">Reference proteome</keyword>
<keyword evidence="5" id="KW-0808">Transferase</keyword>
<dbReference type="InterPro" id="IPR052527">
    <property type="entry name" value="Metal_cation-efflux_comp"/>
</dbReference>
<dbReference type="Proteomes" id="UP000284706">
    <property type="component" value="Unassembled WGS sequence"/>
</dbReference>
<evidence type="ECO:0000256" key="3">
    <source>
        <dbReference type="ARBA" id="ARBA00022989"/>
    </source>
</evidence>
<sequence length="264" mass="29724">MLFANLKVSLLLANAYFSWKAWTPPVPPKSYHNELLKETEKKHKGAFIVTAVLLNVLYSALCITEAVTILALQYPTHPASQFILHTLLPSSLSHQTSNQLTTLQTLTGPFLLGTVSLLAGCLIRLHCFAQLGKLFTFDFCIRKDHELITSGLYSHLRHPSYTGVLLHYFGSVLAQLVGRGAWLRETGVLSLHFSFSWGSEDILKEGGKWVVAALVGWYLLVTTARAVYVFPRAIDEDKGLRKEFGEKWDKYAERVRYRIIPGVF</sequence>
<dbReference type="InParanoid" id="A0A409VS77"/>
<comment type="subcellular location">
    <subcellularLocation>
        <location evidence="5">Endoplasmic reticulum membrane</location>
        <topology evidence="5">Multi-pass membrane protein</topology>
    </subcellularLocation>
    <subcellularLocation>
        <location evidence="1">Membrane</location>
        <topology evidence="1">Multi-pass membrane protein</topology>
    </subcellularLocation>
</comment>
<dbReference type="OrthoDB" id="422086at2759"/>
<keyword evidence="5" id="KW-0949">S-adenosyl-L-methionine</keyword>
<proteinExistence type="inferred from homology"/>
<dbReference type="GO" id="GO:0005789">
    <property type="term" value="C:endoplasmic reticulum membrane"/>
    <property type="evidence" value="ECO:0007669"/>
    <property type="project" value="UniProtKB-SubCell"/>
</dbReference>
<keyword evidence="5" id="KW-0256">Endoplasmic reticulum</keyword>
<dbReference type="EMBL" id="NHYE01005580">
    <property type="protein sequence ID" value="PPQ69131.1"/>
    <property type="molecule type" value="Genomic_DNA"/>
</dbReference>
<evidence type="ECO:0000256" key="4">
    <source>
        <dbReference type="ARBA" id="ARBA00023136"/>
    </source>
</evidence>
<feature type="transmembrane region" description="Helical" evidence="5">
    <location>
        <begin position="106"/>
        <end position="125"/>
    </location>
</feature>
<dbReference type="STRING" id="231916.A0A409VS77"/>
<comment type="caution">
    <text evidence="6">The sequence shown here is derived from an EMBL/GenBank/DDBJ whole genome shotgun (WGS) entry which is preliminary data.</text>
</comment>
<feature type="transmembrane region" description="Helical" evidence="5">
    <location>
        <begin position="209"/>
        <end position="231"/>
    </location>
</feature>
<name>A0A409VS77_9AGAR</name>
<feature type="transmembrane region" description="Helical" evidence="5">
    <location>
        <begin position="164"/>
        <end position="182"/>
    </location>
</feature>